<name>A0A4Y7JPB1_PAPSO</name>
<dbReference type="SUPFAM" id="SSF57783">
    <property type="entry name" value="Zinc beta-ribbon"/>
    <property type="match status" value="2"/>
</dbReference>
<evidence type="ECO:0000313" key="5">
    <source>
        <dbReference type="EMBL" id="RZC61862.1"/>
    </source>
</evidence>
<dbReference type="GO" id="GO:0097550">
    <property type="term" value="C:transcription preinitiation complex"/>
    <property type="evidence" value="ECO:0007669"/>
    <property type="project" value="TreeGrafter"/>
</dbReference>
<dbReference type="InterPro" id="IPR000812">
    <property type="entry name" value="TFIIB"/>
</dbReference>
<comment type="similarity">
    <text evidence="1">Belongs to the TFIIB family.</text>
</comment>
<dbReference type="EMBL" id="CM010719">
    <property type="protein sequence ID" value="RZC61862.1"/>
    <property type="molecule type" value="Genomic_DNA"/>
</dbReference>
<protein>
    <recommendedName>
        <fullName evidence="4">Cyclin-like domain-containing protein</fullName>
    </recommendedName>
</protein>
<feature type="domain" description="Cyclin-like" evidence="4">
    <location>
        <begin position="92"/>
        <end position="174"/>
    </location>
</feature>
<organism evidence="5 6">
    <name type="scientific">Papaver somniferum</name>
    <name type="common">Opium poppy</name>
    <dbReference type="NCBI Taxonomy" id="3469"/>
    <lineage>
        <taxon>Eukaryota</taxon>
        <taxon>Viridiplantae</taxon>
        <taxon>Streptophyta</taxon>
        <taxon>Embryophyta</taxon>
        <taxon>Tracheophyta</taxon>
        <taxon>Spermatophyta</taxon>
        <taxon>Magnoliopsida</taxon>
        <taxon>Ranunculales</taxon>
        <taxon>Papaveraceae</taxon>
        <taxon>Papaveroideae</taxon>
        <taxon>Papaver</taxon>
    </lineage>
</organism>
<evidence type="ECO:0000256" key="2">
    <source>
        <dbReference type="ARBA" id="ARBA00023015"/>
    </source>
</evidence>
<dbReference type="PANTHER" id="PTHR11618">
    <property type="entry name" value="TRANSCRIPTION INITIATION FACTOR IIB-RELATED"/>
    <property type="match status" value="1"/>
</dbReference>
<evidence type="ECO:0000259" key="4">
    <source>
        <dbReference type="SMART" id="SM00385"/>
    </source>
</evidence>
<dbReference type="Gene3D" id="1.10.472.170">
    <property type="match status" value="2"/>
</dbReference>
<reference evidence="5 6" key="1">
    <citation type="journal article" date="2018" name="Science">
        <title>The opium poppy genome and morphinan production.</title>
        <authorList>
            <person name="Guo L."/>
            <person name="Winzer T."/>
            <person name="Yang X."/>
            <person name="Li Y."/>
            <person name="Ning Z."/>
            <person name="He Z."/>
            <person name="Teodor R."/>
            <person name="Lu Y."/>
            <person name="Bowser T.A."/>
            <person name="Graham I.A."/>
            <person name="Ye K."/>
        </authorList>
    </citation>
    <scope>NUCLEOTIDE SEQUENCE [LARGE SCALE GENOMIC DNA]</scope>
    <source>
        <strain evidence="6">cv. HN1</strain>
        <tissue evidence="5">Leaves</tissue>
    </source>
</reference>
<dbReference type="Gene3D" id="1.10.472.10">
    <property type="entry name" value="Cyclin-like"/>
    <property type="match status" value="2"/>
</dbReference>
<evidence type="ECO:0000313" key="6">
    <source>
        <dbReference type="Proteomes" id="UP000316621"/>
    </source>
</evidence>
<dbReference type="GO" id="GO:0005634">
    <property type="term" value="C:nucleus"/>
    <property type="evidence" value="ECO:0007669"/>
    <property type="project" value="TreeGrafter"/>
</dbReference>
<dbReference type="AlphaFoldDB" id="A0A4Y7JPB1"/>
<dbReference type="Pfam" id="PF00382">
    <property type="entry name" value="TFIIB"/>
    <property type="match status" value="3"/>
</dbReference>
<dbReference type="GO" id="GO:0070897">
    <property type="term" value="P:transcription preinitiation complex assembly"/>
    <property type="evidence" value="ECO:0007669"/>
    <property type="project" value="InterPro"/>
</dbReference>
<dbReference type="Pfam" id="PF08271">
    <property type="entry name" value="Zn_Ribbon_TF"/>
    <property type="match status" value="2"/>
</dbReference>
<feature type="domain" description="Cyclin-like" evidence="4">
    <location>
        <begin position="358"/>
        <end position="447"/>
    </location>
</feature>
<accession>A0A4Y7JPB1</accession>
<feature type="domain" description="Cyclin-like" evidence="4">
    <location>
        <begin position="456"/>
        <end position="536"/>
    </location>
</feature>
<dbReference type="PANTHER" id="PTHR11618:SF78">
    <property type="entry name" value="TRANSCRIPTION INITIATION FACTOR IIB-2"/>
    <property type="match status" value="1"/>
</dbReference>
<proteinExistence type="inferred from homology"/>
<sequence length="557" mass="61246">MEETYCSDCKSVTAVIKDHSTGDAICSDGGLVSEAYSIGETSEWRTFRDESNDNGDDSNLLLSNNGLTIIPPSSNSSLRRFNPDKGLIKAFKAIEAMSERLGLVSTIKDLANEIYKKMADLKSRKRINKNAILAACLYKACKRLGKPRTMKEIHSVATGVTRKEIGRANSDISKHLEEIGDGVSVKAAQEAAAKTEECDIRRNPVTVAATIIYMISQLSDERKLIRDIAGATGAAEVTIKNSYKDIYPYALRLVPACVTAVINDHSTGDTFCCDCGLVLEAYLIDEKSEWRTFADEPANNDPHRVGDKSNPLLSNNGLTTLISMPNKGGESQSQYPSSNSFRRFNQANMKDPDKGLIEAFKAMSDRLGLVSTIKDLANEIYKKMEDVKSSKGRSKNPVLAACLYIACEKLKNPRRMKEICWAANGLKEKILGHAITEIKKNLDKTMDDGKAIDAGDFLKRFCSLLGMSNKAAEAAQQAYAKTQEVIDIRRAPQSVVASVIYMIAQLSGDRKQIRDVADATGVKPTTINKCCKEIHPFGSRLVPAWYANEDLKKLCQP</sequence>
<dbReference type="Proteomes" id="UP000316621">
    <property type="component" value="Chromosome 5"/>
</dbReference>
<dbReference type="InterPro" id="IPR013137">
    <property type="entry name" value="Znf_TFIIB"/>
</dbReference>
<dbReference type="SUPFAM" id="SSF47954">
    <property type="entry name" value="Cyclin-like"/>
    <property type="match status" value="4"/>
</dbReference>
<dbReference type="GO" id="GO:0017025">
    <property type="term" value="F:TBP-class protein binding"/>
    <property type="evidence" value="ECO:0007669"/>
    <property type="project" value="InterPro"/>
</dbReference>
<dbReference type="InterPro" id="IPR013150">
    <property type="entry name" value="TFIIB_cyclin"/>
</dbReference>
<evidence type="ECO:0000256" key="3">
    <source>
        <dbReference type="ARBA" id="ARBA00023163"/>
    </source>
</evidence>
<dbReference type="STRING" id="3469.A0A4Y7JPB1"/>
<dbReference type="InterPro" id="IPR036915">
    <property type="entry name" value="Cyclin-like_sf"/>
</dbReference>
<dbReference type="CDD" id="cd20551">
    <property type="entry name" value="CYCLIN_TFIIB_rpt1"/>
    <property type="match status" value="1"/>
</dbReference>
<gene>
    <name evidence="5" type="ORF">C5167_023610</name>
</gene>
<dbReference type="Gramene" id="RZC61862">
    <property type="protein sequence ID" value="RZC61862"/>
    <property type="gene ID" value="C5167_023610"/>
</dbReference>
<dbReference type="InterPro" id="IPR013763">
    <property type="entry name" value="Cyclin-like_dom"/>
</dbReference>
<keyword evidence="6" id="KW-1185">Reference proteome</keyword>
<dbReference type="SMART" id="SM00385">
    <property type="entry name" value="CYCLIN"/>
    <property type="match status" value="3"/>
</dbReference>
<keyword evidence="3" id="KW-0804">Transcription</keyword>
<evidence type="ECO:0000256" key="1">
    <source>
        <dbReference type="ARBA" id="ARBA00010857"/>
    </source>
</evidence>
<keyword evidence="2" id="KW-0805">Transcription regulation</keyword>
<dbReference type="PRINTS" id="PR00685">
    <property type="entry name" value="TIFACTORIIB"/>
</dbReference>